<accession>A0A2N6CY56</accession>
<name>A0A2N6CY56_9GAMM</name>
<organism evidence="2 3">
    <name type="scientific">Sedimenticola selenatireducens</name>
    <dbReference type="NCBI Taxonomy" id="191960"/>
    <lineage>
        <taxon>Bacteria</taxon>
        <taxon>Pseudomonadati</taxon>
        <taxon>Pseudomonadota</taxon>
        <taxon>Gammaproteobacteria</taxon>
        <taxon>Chromatiales</taxon>
        <taxon>Sedimenticolaceae</taxon>
        <taxon>Sedimenticola</taxon>
    </lineage>
</organism>
<dbReference type="AlphaFoldDB" id="A0A2N6CY56"/>
<reference evidence="2 3" key="1">
    <citation type="submission" date="2017-11" db="EMBL/GenBank/DDBJ databases">
        <title>Genome-resolved metagenomics identifies genetic mobility, metabolic interactions, and unexpected diversity in perchlorate-reducing communities.</title>
        <authorList>
            <person name="Barnum T.P."/>
            <person name="Figueroa I.A."/>
            <person name="Carlstrom C.I."/>
            <person name="Lucas L.N."/>
            <person name="Engelbrektson A.L."/>
            <person name="Coates J.D."/>
        </authorList>
    </citation>
    <scope>NUCLEOTIDE SEQUENCE [LARGE SCALE GENOMIC DNA]</scope>
    <source>
        <strain evidence="2">BM301</strain>
    </source>
</reference>
<evidence type="ECO:0000313" key="3">
    <source>
        <dbReference type="Proteomes" id="UP000235015"/>
    </source>
</evidence>
<comment type="caution">
    <text evidence="2">The sequence shown here is derived from an EMBL/GenBank/DDBJ whole genome shotgun (WGS) entry which is preliminary data.</text>
</comment>
<feature type="domain" description="Surface antigen" evidence="1">
    <location>
        <begin position="85"/>
        <end position="141"/>
    </location>
</feature>
<dbReference type="STRING" id="1111735.GCA_000428045_01658"/>
<dbReference type="EMBL" id="PKUN01000008">
    <property type="protein sequence ID" value="PLX62260.1"/>
    <property type="molecule type" value="Genomic_DNA"/>
</dbReference>
<sequence length="144" mass="16280">MIHRGHDYKIPANRIRHYRDIVIVRPHGHLYPGYGHFSRDNDAFKWLAFTAITIKLLDNMNEAQQREHEAAQVRATSAPIGETIYWKEGGASGSVTTTREGTSTSGRYCREFQHEVTIGGKKERAYGTACQQQDGSWEIISTGD</sequence>
<dbReference type="Pfam" id="PF16998">
    <property type="entry name" value="17kDa_Anti_2"/>
    <property type="match status" value="1"/>
</dbReference>
<dbReference type="Proteomes" id="UP000235015">
    <property type="component" value="Unassembled WGS sequence"/>
</dbReference>
<dbReference type="InterPro" id="IPR032635">
    <property type="entry name" value="Anti_2"/>
</dbReference>
<proteinExistence type="predicted"/>
<evidence type="ECO:0000259" key="1">
    <source>
        <dbReference type="Pfam" id="PF16998"/>
    </source>
</evidence>
<gene>
    <name evidence="2" type="ORF">C0630_07555</name>
</gene>
<evidence type="ECO:0000313" key="2">
    <source>
        <dbReference type="EMBL" id="PLX62260.1"/>
    </source>
</evidence>
<protein>
    <recommendedName>
        <fullName evidence="1">Surface antigen domain-containing protein</fullName>
    </recommendedName>
</protein>